<keyword evidence="1" id="KW-0808">Transferase</keyword>
<evidence type="ECO:0000313" key="1">
    <source>
        <dbReference type="EMBL" id="MCH4823552.1"/>
    </source>
</evidence>
<dbReference type="Proteomes" id="UP001139226">
    <property type="component" value="Unassembled WGS sequence"/>
</dbReference>
<accession>A0A9X1V369</accession>
<dbReference type="GO" id="GO:0016740">
    <property type="term" value="F:transferase activity"/>
    <property type="evidence" value="ECO:0007669"/>
    <property type="project" value="UniProtKB-KW"/>
</dbReference>
<protein>
    <submittedName>
        <fullName evidence="1">Polysaccharide pyruvyl transferase family protein</fullName>
    </submittedName>
</protein>
<reference evidence="1" key="1">
    <citation type="submission" date="2022-03" db="EMBL/GenBank/DDBJ databases">
        <title>Gramella crocea sp. nov., isolated from activated sludge of a seafood processing plant.</title>
        <authorList>
            <person name="Zhang X."/>
        </authorList>
    </citation>
    <scope>NUCLEOTIDE SEQUENCE</scope>
    <source>
        <strain evidence="1">YJ019</strain>
    </source>
</reference>
<dbReference type="RefSeq" id="WP_240713724.1">
    <property type="nucleotide sequence ID" value="NZ_JAKVTV010000003.1"/>
</dbReference>
<keyword evidence="2" id="KW-1185">Reference proteome</keyword>
<proteinExistence type="predicted"/>
<dbReference type="EMBL" id="JAKVTV010000003">
    <property type="protein sequence ID" value="MCH4823552.1"/>
    <property type="molecule type" value="Genomic_DNA"/>
</dbReference>
<comment type="caution">
    <text evidence="1">The sequence shown here is derived from an EMBL/GenBank/DDBJ whole genome shotgun (WGS) entry which is preliminary data.</text>
</comment>
<organism evidence="1 2">
    <name type="scientific">Christiangramia lutea</name>
    <dbReference type="NCBI Taxonomy" id="1607951"/>
    <lineage>
        <taxon>Bacteria</taxon>
        <taxon>Pseudomonadati</taxon>
        <taxon>Bacteroidota</taxon>
        <taxon>Flavobacteriia</taxon>
        <taxon>Flavobacteriales</taxon>
        <taxon>Flavobacteriaceae</taxon>
        <taxon>Christiangramia</taxon>
    </lineage>
</organism>
<sequence>MVKKFLNSLERKKSRRRSLKRIRNSVQSNEDVINIHRINKQNVGDFYCAPHHYFDSLKNTELDIFLYRETEKEKQDHFVNTINKNSLIVGGGGLLNRGSFEKQMKLFEELAQRGKKIVFWGAGHNSKKTGDFKKLSNYNIDISRFGLSGTRDFTGPGEYVPCVSCMHPVFDREYSVENEVGIVFHTKSLKDEKLLQKFSILPSSANNDDIEELSGFIGSCEHLITNSYHAMYWGMILNKKVTVVPNSSKFYDFKYAPNISTFEDCLDEYKKARAYTGIREESIEINKKFYMKVADYLKL</sequence>
<name>A0A9X1V369_9FLAO</name>
<evidence type="ECO:0000313" key="2">
    <source>
        <dbReference type="Proteomes" id="UP001139226"/>
    </source>
</evidence>
<dbReference type="AlphaFoldDB" id="A0A9X1V369"/>
<gene>
    <name evidence="1" type="ORF">ML462_10260</name>
</gene>